<comment type="caution">
    <text evidence="12">The sequence shown here is derived from an EMBL/GenBank/DDBJ whole genome shotgun (WGS) entry which is preliminary data.</text>
</comment>
<dbReference type="InterPro" id="IPR056764">
    <property type="entry name" value="LbH_EIF2B3/5"/>
</dbReference>
<comment type="subcellular location">
    <subcellularLocation>
        <location evidence="1">Cytoplasm</location>
        <location evidence="1">Cytosol</location>
    </subcellularLocation>
</comment>
<dbReference type="Gene3D" id="3.90.550.10">
    <property type="entry name" value="Spore Coat Polysaccharide Biosynthesis Protein SpsA, Chain A"/>
    <property type="match status" value="1"/>
</dbReference>
<dbReference type="PANTHER" id="PTHR22572">
    <property type="entry name" value="SUGAR-1-PHOSPHATE GUANYL TRANSFERASE"/>
    <property type="match status" value="1"/>
</dbReference>
<dbReference type="Pfam" id="PF00483">
    <property type="entry name" value="NTP_transferase"/>
    <property type="match status" value="1"/>
</dbReference>
<evidence type="ECO:0000259" key="7">
    <source>
        <dbReference type="Pfam" id="PF00483"/>
    </source>
</evidence>
<evidence type="ECO:0000259" key="11">
    <source>
        <dbReference type="Pfam" id="PF25084"/>
    </source>
</evidence>
<protein>
    <submittedName>
        <fullName evidence="12">Phosphoglucomutase</fullName>
    </submittedName>
</protein>
<feature type="domain" description="Alpha-D-phosphohexomutase alpha/beta/alpha" evidence="8">
    <location>
        <begin position="386"/>
        <end position="515"/>
    </location>
</feature>
<keyword evidence="5" id="KW-0597">Phosphoprotein</keyword>
<dbReference type="Pfam" id="PF02880">
    <property type="entry name" value="PGM_PMM_III"/>
    <property type="match status" value="1"/>
</dbReference>
<dbReference type="InterPro" id="IPR029044">
    <property type="entry name" value="Nucleotide-diphossugar_trans"/>
</dbReference>
<dbReference type="GO" id="GO:0005975">
    <property type="term" value="P:carbohydrate metabolic process"/>
    <property type="evidence" value="ECO:0007669"/>
    <property type="project" value="InterPro"/>
</dbReference>
<accession>A0A4V3P0E8</accession>
<evidence type="ECO:0000313" key="12">
    <source>
        <dbReference type="EMBL" id="TGU75232.1"/>
    </source>
</evidence>
<dbReference type="SUPFAM" id="SSF55957">
    <property type="entry name" value="Phosphoglucomutase, C-terminal domain"/>
    <property type="match status" value="1"/>
</dbReference>
<keyword evidence="6" id="KW-0648">Protein biosynthesis</keyword>
<dbReference type="InterPro" id="IPR005846">
    <property type="entry name" value="A-D-PHexomutase_a/b/a-III"/>
</dbReference>
<keyword evidence="3" id="KW-0963">Cytoplasm</keyword>
<dbReference type="EMBL" id="SRSC01000001">
    <property type="protein sequence ID" value="TGU75232.1"/>
    <property type="molecule type" value="Genomic_DNA"/>
</dbReference>
<evidence type="ECO:0000256" key="2">
    <source>
        <dbReference type="ARBA" id="ARBA00010231"/>
    </source>
</evidence>
<evidence type="ECO:0000256" key="5">
    <source>
        <dbReference type="ARBA" id="ARBA00022553"/>
    </source>
</evidence>
<evidence type="ECO:0000256" key="4">
    <source>
        <dbReference type="ARBA" id="ARBA00022540"/>
    </source>
</evidence>
<dbReference type="InterPro" id="IPR005835">
    <property type="entry name" value="NTP_transferase_dom"/>
</dbReference>
<dbReference type="SUPFAM" id="SSF53448">
    <property type="entry name" value="Nucleotide-diphospho-sugar transferases"/>
    <property type="match status" value="1"/>
</dbReference>
<dbReference type="GO" id="GO:0016868">
    <property type="term" value="F:intramolecular phosphotransferase activity"/>
    <property type="evidence" value="ECO:0007669"/>
    <property type="project" value="InterPro"/>
</dbReference>
<proteinExistence type="inferred from homology"/>
<dbReference type="Gene3D" id="2.160.10.10">
    <property type="entry name" value="Hexapeptide repeat proteins"/>
    <property type="match status" value="1"/>
</dbReference>
<dbReference type="AlphaFoldDB" id="A0A4V3P0E8"/>
<dbReference type="Pfam" id="PF02879">
    <property type="entry name" value="PGM_PMM_II"/>
    <property type="match status" value="1"/>
</dbReference>
<evidence type="ECO:0000259" key="8">
    <source>
        <dbReference type="Pfam" id="PF02878"/>
    </source>
</evidence>
<dbReference type="SUPFAM" id="SSF53738">
    <property type="entry name" value="Phosphoglucomutase, first 3 domains"/>
    <property type="match status" value="3"/>
</dbReference>
<dbReference type="Gene3D" id="3.40.120.10">
    <property type="entry name" value="Alpha-D-Glucose-1,6-Bisphosphate, subunit A, domain 3"/>
    <property type="match status" value="3"/>
</dbReference>
<feature type="domain" description="Alpha-D-phosphohexomutase alpha/beta/alpha" evidence="10">
    <location>
        <begin position="640"/>
        <end position="747"/>
    </location>
</feature>
<dbReference type="InterPro" id="IPR011004">
    <property type="entry name" value="Trimer_LpxA-like_sf"/>
</dbReference>
<dbReference type="InterPro" id="IPR050486">
    <property type="entry name" value="Mannose-1P_guanyltransferase"/>
</dbReference>
<dbReference type="InterPro" id="IPR036900">
    <property type="entry name" value="A-D-PHexomutase_C_sf"/>
</dbReference>
<reference evidence="12 13" key="1">
    <citation type="submission" date="2019-04" db="EMBL/GenBank/DDBJ databases">
        <title>Geobacter oryzae sp. nov., ferric-reducing bacteria isolated from paddy soil.</title>
        <authorList>
            <person name="Xu Z."/>
            <person name="Masuda Y."/>
            <person name="Itoh H."/>
            <person name="Senoo K."/>
        </authorList>
    </citation>
    <scope>NUCLEOTIDE SEQUENCE [LARGE SCALE GENOMIC DNA]</scope>
    <source>
        <strain evidence="12 13">Red111</strain>
    </source>
</reference>
<evidence type="ECO:0000313" key="13">
    <source>
        <dbReference type="Proteomes" id="UP000306416"/>
    </source>
</evidence>
<name>A0A4V3P0E8_9BACT</name>
<keyword evidence="4" id="KW-0396">Initiation factor</keyword>
<dbReference type="CDD" id="cd05805">
    <property type="entry name" value="MPG1_transferase"/>
    <property type="match status" value="1"/>
</dbReference>
<organism evidence="12 13">
    <name type="scientific">Geomonas terrae</name>
    <dbReference type="NCBI Taxonomy" id="2562681"/>
    <lineage>
        <taxon>Bacteria</taxon>
        <taxon>Pseudomonadati</taxon>
        <taxon>Thermodesulfobacteriota</taxon>
        <taxon>Desulfuromonadia</taxon>
        <taxon>Geobacterales</taxon>
        <taxon>Geobacteraceae</taxon>
        <taxon>Geomonas</taxon>
    </lineage>
</organism>
<dbReference type="InterPro" id="IPR005844">
    <property type="entry name" value="A-D-PHexomutase_a/b/a-I"/>
</dbReference>
<evidence type="ECO:0000256" key="1">
    <source>
        <dbReference type="ARBA" id="ARBA00004514"/>
    </source>
</evidence>
<feature type="domain" description="EIF2B subunit epsilon/gamma LbH" evidence="11">
    <location>
        <begin position="256"/>
        <end position="350"/>
    </location>
</feature>
<evidence type="ECO:0000256" key="6">
    <source>
        <dbReference type="ARBA" id="ARBA00022917"/>
    </source>
</evidence>
<gene>
    <name evidence="12" type="ORF">E4633_07225</name>
</gene>
<dbReference type="SUPFAM" id="SSF51161">
    <property type="entry name" value="Trimeric LpxA-like enzymes"/>
    <property type="match status" value="1"/>
</dbReference>
<dbReference type="CDD" id="cd04181">
    <property type="entry name" value="NTP_transferase"/>
    <property type="match status" value="1"/>
</dbReference>
<evidence type="ECO:0000256" key="3">
    <source>
        <dbReference type="ARBA" id="ARBA00022490"/>
    </source>
</evidence>
<dbReference type="Pfam" id="PF25084">
    <property type="entry name" value="LbH_EIF2B"/>
    <property type="match status" value="1"/>
</dbReference>
<keyword evidence="13" id="KW-1185">Reference proteome</keyword>
<comment type="similarity">
    <text evidence="2">Belongs to the phosphohexose mutase family.</text>
</comment>
<sequence>MKAVIMAGGFGTRMQPLTCNIPKPMVPLMNRPIMLHIVELLKKYGVTDLVMLLYHQPSVIKNFFRDGADLGVRITYVTPLEDMGTAGAVKCAEKYLDERFLIISGDLLTDFNLQKVIDFHESSKALATITLTSVKDPLQFGVVITDKDRRITQFLEKPGWGEVISDTINTGIYVLEPEIFKFIPEGENFDFSQDLFPLLLKKKSPLFGFPVKGYWRDIGNTDSYREAHHDILKGKVGVKVDEPRREMAGVDLRVGSDVRLSEGTVVEGTVVVGDNSQVQGGAEIKDSVIGRNCIVEAGVKLTRAVIWDNVYIKKGAKINDCVVCNNVSVGAATIMEEGGVIADDTSIGEESYIKRDVKIWPRKVIEGGSTVTGNLIWGERWKKSLFEGEMIKGLTNIELTPEFVAKLGCAYGTSLPKGSHVLVGRDATLSSRMLKRSFLGGILSAGVNVRDIRMVSLPILRYKLRTFGEVGGVHFRQSLEDPATTEIVFLDADGLDFSSSMGKNIERIFYKENFRRAHHMEPGGITELPQVMDFYREGFFRGLEQQIIKSATPKVVIDFNHSAAGQILPQILNDLGCEVIGLNTYLDEQRGSKTVDEKPNSLQQLAKIVVTLEAKAGFWLDPTAEEVVLVDETGRIYQPEEYLSLMTALMLKSGARGAFAIPVSAPSVIEQLAQENGCSVRRTKSMDRSMIEAAISPEVVMAGSMAGRFAFPRFQAAFDGMFTIAKTIELATAAGVPISRVLKEVPKSSFLQGRVPCVWEKKGGIMRKMSEDSLEKEASFLDGIKVSFGQDWVLVLPDQYQPVIHVVAEAKDPRTAQRLLEDYMKKVEHWKKELAL</sequence>
<dbReference type="Gene3D" id="3.30.310.50">
    <property type="entry name" value="Alpha-D-phosphohexomutase, C-terminal domain"/>
    <property type="match status" value="1"/>
</dbReference>
<feature type="domain" description="Nucleotidyl transferase" evidence="7">
    <location>
        <begin position="2"/>
        <end position="233"/>
    </location>
</feature>
<dbReference type="InterPro" id="IPR005845">
    <property type="entry name" value="A-D-PHexomutase_a/b/a-II"/>
</dbReference>
<dbReference type="Proteomes" id="UP000306416">
    <property type="component" value="Unassembled WGS sequence"/>
</dbReference>
<dbReference type="InterPro" id="IPR016055">
    <property type="entry name" value="A-D-PHexomutase_a/b/a-I/II/III"/>
</dbReference>
<dbReference type="Pfam" id="PF02878">
    <property type="entry name" value="PGM_PMM_I"/>
    <property type="match status" value="1"/>
</dbReference>
<evidence type="ECO:0000259" key="9">
    <source>
        <dbReference type="Pfam" id="PF02879"/>
    </source>
</evidence>
<evidence type="ECO:0000259" key="10">
    <source>
        <dbReference type="Pfam" id="PF02880"/>
    </source>
</evidence>
<feature type="domain" description="Alpha-D-phosphohexomutase alpha/beta/alpha" evidence="9">
    <location>
        <begin position="539"/>
        <end position="634"/>
    </location>
</feature>
<dbReference type="RefSeq" id="WP_135869532.1">
    <property type="nucleotide sequence ID" value="NZ_SRSC01000001.1"/>
</dbReference>